<protein>
    <submittedName>
        <fullName evidence="1">Uncharacterized protein</fullName>
    </submittedName>
</protein>
<name>A0ACB8TSC7_9APHY</name>
<gene>
    <name evidence="1" type="ORF">BDY19DRAFT_1023176</name>
</gene>
<dbReference type="Proteomes" id="UP001055072">
    <property type="component" value="Unassembled WGS sequence"/>
</dbReference>
<proteinExistence type="predicted"/>
<organism evidence="1 2">
    <name type="scientific">Irpex rosettiformis</name>
    <dbReference type="NCBI Taxonomy" id="378272"/>
    <lineage>
        <taxon>Eukaryota</taxon>
        <taxon>Fungi</taxon>
        <taxon>Dikarya</taxon>
        <taxon>Basidiomycota</taxon>
        <taxon>Agaricomycotina</taxon>
        <taxon>Agaricomycetes</taxon>
        <taxon>Polyporales</taxon>
        <taxon>Irpicaceae</taxon>
        <taxon>Irpex</taxon>
    </lineage>
</organism>
<keyword evidence="2" id="KW-1185">Reference proteome</keyword>
<reference evidence="1" key="1">
    <citation type="journal article" date="2021" name="Environ. Microbiol.">
        <title>Gene family expansions and transcriptome signatures uncover fungal adaptations to wood decay.</title>
        <authorList>
            <person name="Hage H."/>
            <person name="Miyauchi S."/>
            <person name="Viragh M."/>
            <person name="Drula E."/>
            <person name="Min B."/>
            <person name="Chaduli D."/>
            <person name="Navarro D."/>
            <person name="Favel A."/>
            <person name="Norest M."/>
            <person name="Lesage-Meessen L."/>
            <person name="Balint B."/>
            <person name="Merenyi Z."/>
            <person name="de Eugenio L."/>
            <person name="Morin E."/>
            <person name="Martinez A.T."/>
            <person name="Baldrian P."/>
            <person name="Stursova M."/>
            <person name="Martinez M.J."/>
            <person name="Novotny C."/>
            <person name="Magnuson J.K."/>
            <person name="Spatafora J.W."/>
            <person name="Maurice S."/>
            <person name="Pangilinan J."/>
            <person name="Andreopoulos W."/>
            <person name="LaButti K."/>
            <person name="Hundley H."/>
            <person name="Na H."/>
            <person name="Kuo A."/>
            <person name="Barry K."/>
            <person name="Lipzen A."/>
            <person name="Henrissat B."/>
            <person name="Riley R."/>
            <person name="Ahrendt S."/>
            <person name="Nagy L.G."/>
            <person name="Grigoriev I.V."/>
            <person name="Martin F."/>
            <person name="Rosso M.N."/>
        </authorList>
    </citation>
    <scope>NUCLEOTIDE SEQUENCE</scope>
    <source>
        <strain evidence="1">CBS 384.51</strain>
    </source>
</reference>
<evidence type="ECO:0000313" key="1">
    <source>
        <dbReference type="EMBL" id="KAI0084917.1"/>
    </source>
</evidence>
<comment type="caution">
    <text evidence="1">The sequence shown here is derived from an EMBL/GenBank/DDBJ whole genome shotgun (WGS) entry which is preliminary data.</text>
</comment>
<dbReference type="EMBL" id="MU274937">
    <property type="protein sequence ID" value="KAI0084917.1"/>
    <property type="molecule type" value="Genomic_DNA"/>
</dbReference>
<sequence length="147" mass="16661">MPESFSYLDVMLRPVTPVIEEITLGGCNYPTSRFLKNELSKALKLHTLSFRGEITDKVVRLALGKVLENAENYSSLRWLKCPARQGTYKTGRGRNVRVHEHENPGEDEPVKACRKRDIRANVADVSKYEVEGAQKRAGFATLARRGW</sequence>
<evidence type="ECO:0000313" key="2">
    <source>
        <dbReference type="Proteomes" id="UP001055072"/>
    </source>
</evidence>
<accession>A0ACB8TSC7</accession>